<keyword evidence="9" id="KW-0576">Peroxisome</keyword>
<feature type="domain" description="3-hydroxyacyl-CoA dehydrogenase C-terminal" evidence="15">
    <location>
        <begin position="608"/>
        <end position="694"/>
    </location>
</feature>
<dbReference type="InterPro" id="IPR029045">
    <property type="entry name" value="ClpP/crotonase-like_dom_sf"/>
</dbReference>
<evidence type="ECO:0000256" key="13">
    <source>
        <dbReference type="ARBA" id="ARBA00049556"/>
    </source>
</evidence>
<organism evidence="17 18">
    <name type="scientific">Glaciecola nitratireducens (strain JCM 12485 / KCTC 12276 / FR1064)</name>
    <dbReference type="NCBI Taxonomy" id="1085623"/>
    <lineage>
        <taxon>Bacteria</taxon>
        <taxon>Pseudomonadati</taxon>
        <taxon>Pseudomonadota</taxon>
        <taxon>Gammaproteobacteria</taxon>
        <taxon>Alteromonadales</taxon>
        <taxon>Alteromonadaceae</taxon>
        <taxon>Brumicola</taxon>
    </lineage>
</organism>
<dbReference type="Gene3D" id="1.10.1040.50">
    <property type="match status" value="1"/>
</dbReference>
<proteinExistence type="inferred from homology"/>
<dbReference type="PROSITE" id="PS00166">
    <property type="entry name" value="ENOYL_COA_HYDRATASE"/>
    <property type="match status" value="1"/>
</dbReference>
<evidence type="ECO:0000256" key="1">
    <source>
        <dbReference type="ARBA" id="ARBA00004275"/>
    </source>
</evidence>
<dbReference type="GO" id="GO:0006635">
    <property type="term" value="P:fatty acid beta-oxidation"/>
    <property type="evidence" value="ECO:0007669"/>
    <property type="project" value="UniProtKB-UniPathway"/>
</dbReference>
<dbReference type="GO" id="GO:0070403">
    <property type="term" value="F:NAD+ binding"/>
    <property type="evidence" value="ECO:0007669"/>
    <property type="project" value="InterPro"/>
</dbReference>
<comment type="similarity">
    <text evidence="14">Belongs to the enoyl-CoA hydratase/isomerase family.</text>
</comment>
<dbReference type="InterPro" id="IPR006108">
    <property type="entry name" value="3HC_DH_C"/>
</dbReference>
<dbReference type="Pfam" id="PF00725">
    <property type="entry name" value="3HCDH"/>
    <property type="match status" value="2"/>
</dbReference>
<dbReference type="SUPFAM" id="SSF52096">
    <property type="entry name" value="ClpP/crotonase"/>
    <property type="match status" value="1"/>
</dbReference>
<dbReference type="InterPro" id="IPR008927">
    <property type="entry name" value="6-PGluconate_DH-like_C_sf"/>
</dbReference>
<dbReference type="KEGG" id="gni:GNIT_0114"/>
<keyword evidence="12" id="KW-0511">Multifunctional enzyme</keyword>
<dbReference type="Gene3D" id="3.40.50.720">
    <property type="entry name" value="NAD(P)-binding Rossmann-like Domain"/>
    <property type="match status" value="1"/>
</dbReference>
<sequence>MSVVSYELVGDIGVIRLNNPPVNALSHALRIGVQDAVSKAQDDSSLALVLICEGRTFIAGADISEFGKAPMMPSLPELLIDIESSKKPIIAAIHGTALGGGLETALACHYRCALPSAQVGLPEVKLGLLPGAGGTQRVPRLVGVKAALDLITSGTPIAASKALSIGLIDKVVDGDLLSGALEFAKEVIEQGATLKKISDLEVEKQGDSPEFFSELFAEWRITLSKRYRGQEAPQRIVDCIEAAVNKPFNEGLKIERELFMECMQSSQSAALRHLFFAERMSSKVNGLPKDTQLKDIKRVGIIGGGTMGGGIAMNFVNVGIPVTLLEINDEALQRGKDIIAKNYAITVSKGKLSAELADERQGMITGTTDYNELANMDLVIEAVFENLDIKKQVFKKLDAVCKQGAILATNTSYQDVDLIAQATSRPQDVIGLHFFSPANVMKLLEIVRGEHTSDQVLATSMAVAKSIKKVPALSRVCYGFIGNRMLRPYVRESQLCLLEGSTPQAIDSVMQRFGMAMGPLAVSDLAGIDIGYKAREGLSDEQKGDIRTYCIADALYEMGRLGQKTGAGFYQYDPNTRQRIPDPKVLEVIEEQAEKRGVERKDILDHTILQRLTFALINEGFKILEEGIAQRPSDIDVVYVFGYGFPAYRGGPMFYADTIGLETVYKTICEFSKTYGEEFWQPAALLKQLVEEGKTLTQWANE</sequence>
<comment type="similarity">
    <text evidence="3">In the N-terminal section; belongs to the enoyl-CoA hydratase/isomerase family.</text>
</comment>
<evidence type="ECO:0000256" key="5">
    <source>
        <dbReference type="ARBA" id="ARBA00022963"/>
    </source>
</evidence>
<dbReference type="GO" id="GO:0004300">
    <property type="term" value="F:enoyl-CoA hydratase activity"/>
    <property type="evidence" value="ECO:0007669"/>
    <property type="project" value="UniProtKB-ARBA"/>
</dbReference>
<dbReference type="Proteomes" id="UP000009282">
    <property type="component" value="Chromosome"/>
</dbReference>
<evidence type="ECO:0000256" key="2">
    <source>
        <dbReference type="ARBA" id="ARBA00005005"/>
    </source>
</evidence>
<dbReference type="InterPro" id="IPR036291">
    <property type="entry name" value="NAD(P)-bd_dom_sf"/>
</dbReference>
<name>G4QIS9_GLANF</name>
<dbReference type="SUPFAM" id="SSF51735">
    <property type="entry name" value="NAD(P)-binding Rossmann-fold domains"/>
    <property type="match status" value="1"/>
</dbReference>
<dbReference type="EMBL" id="CP003060">
    <property type="protein sequence ID" value="AEP28268.1"/>
    <property type="molecule type" value="Genomic_DNA"/>
</dbReference>
<evidence type="ECO:0000313" key="17">
    <source>
        <dbReference type="EMBL" id="AEP28268.1"/>
    </source>
</evidence>
<evidence type="ECO:0000313" key="18">
    <source>
        <dbReference type="Proteomes" id="UP000009282"/>
    </source>
</evidence>
<dbReference type="CDD" id="cd06558">
    <property type="entry name" value="crotonase-like"/>
    <property type="match status" value="1"/>
</dbReference>
<dbReference type="eggNOG" id="COG1250">
    <property type="taxonomic scope" value="Bacteria"/>
</dbReference>
<dbReference type="Pfam" id="PF00378">
    <property type="entry name" value="ECH_1"/>
    <property type="match status" value="1"/>
</dbReference>
<evidence type="ECO:0000256" key="6">
    <source>
        <dbReference type="ARBA" id="ARBA00023002"/>
    </source>
</evidence>
<dbReference type="OrthoDB" id="5389341at2"/>
<dbReference type="STRING" id="1085623.GNIT_0114"/>
<comment type="catalytic activity">
    <reaction evidence="13">
        <text>a (3S)-3-hydroxyacyl-CoA + NAD(+) = a 3-oxoacyl-CoA + NADH + H(+)</text>
        <dbReference type="Rhea" id="RHEA:22432"/>
        <dbReference type="ChEBI" id="CHEBI:15378"/>
        <dbReference type="ChEBI" id="CHEBI:57318"/>
        <dbReference type="ChEBI" id="CHEBI:57540"/>
        <dbReference type="ChEBI" id="CHEBI:57945"/>
        <dbReference type="ChEBI" id="CHEBI:90726"/>
        <dbReference type="EC" id="1.1.1.35"/>
    </reaction>
</comment>
<feature type="domain" description="3-hydroxyacyl-CoA dehydrogenase NAD binding" evidence="16">
    <location>
        <begin position="299"/>
        <end position="472"/>
    </location>
</feature>
<evidence type="ECO:0000256" key="4">
    <source>
        <dbReference type="ARBA" id="ARBA00022832"/>
    </source>
</evidence>
<evidence type="ECO:0000259" key="15">
    <source>
        <dbReference type="Pfam" id="PF00725"/>
    </source>
</evidence>
<evidence type="ECO:0000256" key="9">
    <source>
        <dbReference type="ARBA" id="ARBA00023140"/>
    </source>
</evidence>
<dbReference type="InterPro" id="IPR006176">
    <property type="entry name" value="3-OHacyl-CoA_DH_NAD-bd"/>
</dbReference>
<gene>
    <name evidence="17" type="primary">fadN</name>
    <name evidence="17" type="ordered locus">GNIT_0114</name>
</gene>
<comment type="pathway">
    <text evidence="2">Lipid metabolism; fatty acid beta-oxidation.</text>
</comment>
<evidence type="ECO:0000256" key="8">
    <source>
        <dbReference type="ARBA" id="ARBA00023098"/>
    </source>
</evidence>
<accession>G4QIS9</accession>
<dbReference type="Pfam" id="PF02737">
    <property type="entry name" value="3HCDH_N"/>
    <property type="match status" value="1"/>
</dbReference>
<dbReference type="GO" id="GO:0016853">
    <property type="term" value="F:isomerase activity"/>
    <property type="evidence" value="ECO:0007669"/>
    <property type="project" value="UniProtKB-KW"/>
</dbReference>
<dbReference type="InterPro" id="IPR018376">
    <property type="entry name" value="Enoyl-CoA_hyd/isom_CS"/>
</dbReference>
<evidence type="ECO:0000256" key="10">
    <source>
        <dbReference type="ARBA" id="ARBA00023235"/>
    </source>
</evidence>
<dbReference type="RefSeq" id="WP_014107147.1">
    <property type="nucleotide sequence ID" value="NC_016041.1"/>
</dbReference>
<reference evidence="17 18" key="1">
    <citation type="journal article" date="2011" name="J. Bacteriol.">
        <title>Complete genome sequence of seawater bacterium Glaciecola nitratireducens FR1064T.</title>
        <authorList>
            <person name="Bian F."/>
            <person name="Qin Q.L."/>
            <person name="Xie B.B."/>
            <person name="Shu Y.L."/>
            <person name="Zhang X.Y."/>
            <person name="Yu Y."/>
            <person name="Chen B."/>
            <person name="Chen X.L."/>
            <person name="Zhou B.C."/>
            <person name="Zhang Y.Z."/>
        </authorList>
    </citation>
    <scope>NUCLEOTIDE SEQUENCE [LARGE SCALE GENOMIC DNA]</scope>
    <source>
        <strain evidence="18">JCM 12485 / KCTC 12276 / FR1064</strain>
    </source>
</reference>
<dbReference type="AlphaFoldDB" id="G4QIS9"/>
<keyword evidence="6" id="KW-0560">Oxidoreductase</keyword>
<keyword evidence="5" id="KW-0442">Lipid degradation</keyword>
<keyword evidence="8" id="KW-0443">Lipid metabolism</keyword>
<dbReference type="GO" id="GO:0003857">
    <property type="term" value="F:(3S)-3-hydroxyacyl-CoA dehydrogenase (NAD+) activity"/>
    <property type="evidence" value="ECO:0007669"/>
    <property type="project" value="UniProtKB-EC"/>
</dbReference>
<evidence type="ECO:0000256" key="7">
    <source>
        <dbReference type="ARBA" id="ARBA00023027"/>
    </source>
</evidence>
<keyword evidence="7" id="KW-0520">NAD</keyword>
<evidence type="ECO:0000256" key="11">
    <source>
        <dbReference type="ARBA" id="ARBA00023239"/>
    </source>
</evidence>
<evidence type="ECO:0000256" key="14">
    <source>
        <dbReference type="RuleBase" id="RU003707"/>
    </source>
</evidence>
<keyword evidence="10" id="KW-0413">Isomerase</keyword>
<comment type="subcellular location">
    <subcellularLocation>
        <location evidence="1">Peroxisome</location>
    </subcellularLocation>
</comment>
<dbReference type="UniPathway" id="UPA00659"/>
<dbReference type="HOGENOM" id="CLU_009834_16_3_6"/>
<keyword evidence="18" id="KW-1185">Reference proteome</keyword>
<dbReference type="FunFam" id="3.40.50.720:FF:000009">
    <property type="entry name" value="Fatty oxidation complex, alpha subunit"/>
    <property type="match status" value="1"/>
</dbReference>
<evidence type="ECO:0000256" key="3">
    <source>
        <dbReference type="ARBA" id="ARBA00008750"/>
    </source>
</evidence>
<dbReference type="eggNOG" id="COG1024">
    <property type="taxonomic scope" value="Bacteria"/>
</dbReference>
<evidence type="ECO:0000259" key="16">
    <source>
        <dbReference type="Pfam" id="PF02737"/>
    </source>
</evidence>
<dbReference type="FunFam" id="1.10.1040.50:FF:000006">
    <property type="entry name" value="Peroxisomal bifunctional enzyme"/>
    <property type="match status" value="1"/>
</dbReference>
<keyword evidence="4" id="KW-0276">Fatty acid metabolism</keyword>
<keyword evidence="11" id="KW-0456">Lyase</keyword>
<protein>
    <submittedName>
        <fullName evidence="17">Fatty oxidation complex, alpha subunit</fullName>
    </submittedName>
</protein>
<feature type="domain" description="3-hydroxyacyl-CoA dehydrogenase C-terminal" evidence="15">
    <location>
        <begin position="479"/>
        <end position="572"/>
    </location>
</feature>
<dbReference type="PANTHER" id="PTHR23309">
    <property type="entry name" value="3-HYDROXYACYL-COA DEHYROGENASE"/>
    <property type="match status" value="1"/>
</dbReference>
<evidence type="ECO:0000256" key="12">
    <source>
        <dbReference type="ARBA" id="ARBA00023268"/>
    </source>
</evidence>
<dbReference type="SUPFAM" id="SSF48179">
    <property type="entry name" value="6-phosphogluconate dehydrogenase C-terminal domain-like"/>
    <property type="match status" value="2"/>
</dbReference>
<dbReference type="InterPro" id="IPR001753">
    <property type="entry name" value="Enoyl-CoA_hydra/iso"/>
</dbReference>
<dbReference type="Gene3D" id="3.90.226.10">
    <property type="entry name" value="2-enoyl-CoA Hydratase, Chain A, domain 1"/>
    <property type="match status" value="1"/>
</dbReference>